<accession>A0A9J6GBW2</accession>
<keyword evidence="3" id="KW-1185">Reference proteome</keyword>
<dbReference type="AlphaFoldDB" id="A0A9J6GBW2"/>
<evidence type="ECO:0000256" key="1">
    <source>
        <dbReference type="SAM" id="Coils"/>
    </source>
</evidence>
<keyword evidence="1" id="KW-0175">Coiled coil</keyword>
<evidence type="ECO:0000313" key="2">
    <source>
        <dbReference type="EMBL" id="KAH9372233.1"/>
    </source>
</evidence>
<gene>
    <name evidence="2" type="ORF">HPB48_003440</name>
</gene>
<dbReference type="VEuPathDB" id="VectorBase:HLOH_044702"/>
<evidence type="ECO:0000313" key="3">
    <source>
        <dbReference type="Proteomes" id="UP000821853"/>
    </source>
</evidence>
<dbReference type="EMBL" id="JABSTR010000005">
    <property type="protein sequence ID" value="KAH9372233.1"/>
    <property type="molecule type" value="Genomic_DNA"/>
</dbReference>
<comment type="caution">
    <text evidence="2">The sequence shown here is derived from an EMBL/GenBank/DDBJ whole genome shotgun (WGS) entry which is preliminary data.</text>
</comment>
<feature type="coiled-coil region" evidence="1">
    <location>
        <begin position="18"/>
        <end position="66"/>
    </location>
</feature>
<name>A0A9J6GBW2_HAELO</name>
<reference evidence="2 3" key="1">
    <citation type="journal article" date="2020" name="Cell">
        <title>Large-Scale Comparative Analyses of Tick Genomes Elucidate Their Genetic Diversity and Vector Capacities.</title>
        <authorList>
            <consortium name="Tick Genome and Microbiome Consortium (TIGMIC)"/>
            <person name="Jia N."/>
            <person name="Wang J."/>
            <person name="Shi W."/>
            <person name="Du L."/>
            <person name="Sun Y."/>
            <person name="Zhan W."/>
            <person name="Jiang J.F."/>
            <person name="Wang Q."/>
            <person name="Zhang B."/>
            <person name="Ji P."/>
            <person name="Bell-Sakyi L."/>
            <person name="Cui X.M."/>
            <person name="Yuan T.T."/>
            <person name="Jiang B.G."/>
            <person name="Yang W.F."/>
            <person name="Lam T.T."/>
            <person name="Chang Q.C."/>
            <person name="Ding S.J."/>
            <person name="Wang X.J."/>
            <person name="Zhu J.G."/>
            <person name="Ruan X.D."/>
            <person name="Zhao L."/>
            <person name="Wei J.T."/>
            <person name="Ye R.Z."/>
            <person name="Que T.C."/>
            <person name="Du C.H."/>
            <person name="Zhou Y.H."/>
            <person name="Cheng J.X."/>
            <person name="Dai P.F."/>
            <person name="Guo W.B."/>
            <person name="Han X.H."/>
            <person name="Huang E.J."/>
            <person name="Li L.F."/>
            <person name="Wei W."/>
            <person name="Gao Y.C."/>
            <person name="Liu J.Z."/>
            <person name="Shao H.Z."/>
            <person name="Wang X."/>
            <person name="Wang C.C."/>
            <person name="Yang T.C."/>
            <person name="Huo Q.B."/>
            <person name="Li W."/>
            <person name="Chen H.Y."/>
            <person name="Chen S.E."/>
            <person name="Zhou L.G."/>
            <person name="Ni X.B."/>
            <person name="Tian J.H."/>
            <person name="Sheng Y."/>
            <person name="Liu T."/>
            <person name="Pan Y.S."/>
            <person name="Xia L.Y."/>
            <person name="Li J."/>
            <person name="Zhao F."/>
            <person name="Cao W.C."/>
        </authorList>
    </citation>
    <scope>NUCLEOTIDE SEQUENCE [LARGE SCALE GENOMIC DNA]</scope>
    <source>
        <strain evidence="2">HaeL-2018</strain>
    </source>
</reference>
<proteinExistence type="predicted"/>
<dbReference type="Proteomes" id="UP000821853">
    <property type="component" value="Chromosome 3"/>
</dbReference>
<sequence length="84" mass="10117">MKVARFQGTQTRLSLPRMTKFVKELKTLKRKNQRLQKRNEELKLQVSELRHEARKVEALIQKSNIKLLQVWNNTYFKPKLLRVA</sequence>
<organism evidence="2 3">
    <name type="scientific">Haemaphysalis longicornis</name>
    <name type="common">Bush tick</name>
    <dbReference type="NCBI Taxonomy" id="44386"/>
    <lineage>
        <taxon>Eukaryota</taxon>
        <taxon>Metazoa</taxon>
        <taxon>Ecdysozoa</taxon>
        <taxon>Arthropoda</taxon>
        <taxon>Chelicerata</taxon>
        <taxon>Arachnida</taxon>
        <taxon>Acari</taxon>
        <taxon>Parasitiformes</taxon>
        <taxon>Ixodida</taxon>
        <taxon>Ixodoidea</taxon>
        <taxon>Ixodidae</taxon>
        <taxon>Haemaphysalinae</taxon>
        <taxon>Haemaphysalis</taxon>
    </lineage>
</organism>
<protein>
    <submittedName>
        <fullName evidence="2">Uncharacterized protein</fullName>
    </submittedName>
</protein>